<comment type="similarity">
    <text evidence="3">Belongs to the peptidase M1 family.</text>
</comment>
<dbReference type="PANTHER" id="PTHR11533:SF174">
    <property type="entry name" value="PUROMYCIN-SENSITIVE AMINOPEPTIDASE-RELATED"/>
    <property type="match status" value="1"/>
</dbReference>
<name>A0ABQ2YRU6_9ACTN</name>
<dbReference type="GO" id="GO:0004177">
    <property type="term" value="F:aminopeptidase activity"/>
    <property type="evidence" value="ECO:0007669"/>
    <property type="project" value="UniProtKB-KW"/>
</dbReference>
<dbReference type="PRINTS" id="PR00756">
    <property type="entry name" value="ALADIPTASE"/>
</dbReference>
<keyword evidence="17" id="KW-1185">Reference proteome</keyword>
<comment type="cofactor">
    <cofactor evidence="2">
        <name>Zn(2+)</name>
        <dbReference type="ChEBI" id="CHEBI:29105"/>
    </cofactor>
</comment>
<dbReference type="Pfam" id="PF01433">
    <property type="entry name" value="Peptidase_M1"/>
    <property type="match status" value="1"/>
</dbReference>
<feature type="domain" description="Peptidase M1 membrane alanine aminopeptidase" evidence="13">
    <location>
        <begin position="233"/>
        <end position="446"/>
    </location>
</feature>
<evidence type="ECO:0000256" key="4">
    <source>
        <dbReference type="ARBA" id="ARBA00012564"/>
    </source>
</evidence>
<dbReference type="EC" id="3.4.11.2" evidence="4 12"/>
<evidence type="ECO:0000259" key="14">
    <source>
        <dbReference type="Pfam" id="PF11838"/>
    </source>
</evidence>
<evidence type="ECO:0000256" key="2">
    <source>
        <dbReference type="ARBA" id="ARBA00001947"/>
    </source>
</evidence>
<keyword evidence="9" id="KW-0378">Hydrolase</keyword>
<evidence type="ECO:0000256" key="5">
    <source>
        <dbReference type="ARBA" id="ARBA00015611"/>
    </source>
</evidence>
<dbReference type="SUPFAM" id="SSF63737">
    <property type="entry name" value="Leukotriene A4 hydrolase N-terminal domain"/>
    <property type="match status" value="1"/>
</dbReference>
<evidence type="ECO:0000259" key="15">
    <source>
        <dbReference type="Pfam" id="PF17900"/>
    </source>
</evidence>
<dbReference type="CDD" id="cd09602">
    <property type="entry name" value="M1_APN"/>
    <property type="match status" value="1"/>
</dbReference>
<reference evidence="17" key="1">
    <citation type="journal article" date="2019" name="Int. J. Syst. Evol. Microbiol.">
        <title>The Global Catalogue of Microorganisms (GCM) 10K type strain sequencing project: providing services to taxonomists for standard genome sequencing and annotation.</title>
        <authorList>
            <consortium name="The Broad Institute Genomics Platform"/>
            <consortium name="The Broad Institute Genome Sequencing Center for Infectious Disease"/>
            <person name="Wu L."/>
            <person name="Ma J."/>
        </authorList>
    </citation>
    <scope>NUCLEOTIDE SEQUENCE [LARGE SCALE GENOMIC DNA]</scope>
    <source>
        <strain evidence="17">JCM 4586</strain>
    </source>
</reference>
<dbReference type="InterPro" id="IPR050344">
    <property type="entry name" value="Peptidase_M1_aminopeptidases"/>
</dbReference>
<dbReference type="Proteomes" id="UP000659223">
    <property type="component" value="Unassembled WGS sequence"/>
</dbReference>
<dbReference type="Pfam" id="PF17900">
    <property type="entry name" value="Peptidase_M1_N"/>
    <property type="match status" value="1"/>
</dbReference>
<dbReference type="RefSeq" id="WP_190023279.1">
    <property type="nucleotide sequence ID" value="NZ_BMUT01000009.1"/>
</dbReference>
<keyword evidence="8" id="KW-0479">Metal-binding</keyword>
<dbReference type="InterPro" id="IPR014782">
    <property type="entry name" value="Peptidase_M1_dom"/>
</dbReference>
<dbReference type="InterPro" id="IPR027268">
    <property type="entry name" value="Peptidase_M4/M1_CTD_sf"/>
</dbReference>
<gene>
    <name evidence="16" type="primary">pepN</name>
    <name evidence="16" type="ORF">GCM10010324_42100</name>
</gene>
<dbReference type="PANTHER" id="PTHR11533">
    <property type="entry name" value="PROTEASE M1 ZINC METALLOPROTEASE"/>
    <property type="match status" value="1"/>
</dbReference>
<evidence type="ECO:0000256" key="1">
    <source>
        <dbReference type="ARBA" id="ARBA00000098"/>
    </source>
</evidence>
<dbReference type="InterPro" id="IPR042097">
    <property type="entry name" value="Aminopeptidase_N-like_N_sf"/>
</dbReference>
<feature type="domain" description="Aminopeptidase N-like N-terminal" evidence="15">
    <location>
        <begin position="109"/>
        <end position="189"/>
    </location>
</feature>
<dbReference type="Pfam" id="PF11838">
    <property type="entry name" value="ERAP1_C"/>
    <property type="match status" value="1"/>
</dbReference>
<dbReference type="InterPro" id="IPR045357">
    <property type="entry name" value="Aminopeptidase_N-like_N"/>
</dbReference>
<keyword evidence="7" id="KW-0645">Protease</keyword>
<evidence type="ECO:0000313" key="17">
    <source>
        <dbReference type="Proteomes" id="UP000659223"/>
    </source>
</evidence>
<evidence type="ECO:0000256" key="9">
    <source>
        <dbReference type="ARBA" id="ARBA00022801"/>
    </source>
</evidence>
<dbReference type="NCBIfam" id="TIGR02412">
    <property type="entry name" value="pepN_strep_liv"/>
    <property type="match status" value="1"/>
</dbReference>
<keyword evidence="6 16" id="KW-0031">Aminopeptidase</keyword>
<evidence type="ECO:0000313" key="16">
    <source>
        <dbReference type="EMBL" id="GGX91946.1"/>
    </source>
</evidence>
<dbReference type="InterPro" id="IPR024571">
    <property type="entry name" value="ERAP1-like_C_dom"/>
</dbReference>
<comment type="caution">
    <text evidence="16">The sequence shown here is derived from an EMBL/GenBank/DDBJ whole genome shotgun (WGS) entry which is preliminary data.</text>
</comment>
<evidence type="ECO:0000256" key="12">
    <source>
        <dbReference type="NCBIfam" id="TIGR02412"/>
    </source>
</evidence>
<evidence type="ECO:0000256" key="8">
    <source>
        <dbReference type="ARBA" id="ARBA00022723"/>
    </source>
</evidence>
<keyword evidence="10" id="KW-0862">Zinc</keyword>
<keyword evidence="11" id="KW-0482">Metalloprotease</keyword>
<proteinExistence type="inferred from homology"/>
<comment type="catalytic activity">
    <reaction evidence="1">
        <text>Release of an N-terminal amino acid, Xaa-|-Yaa- from a peptide, amide or arylamide. Xaa is preferably Ala, but may be most amino acids including Pro (slow action). When a terminal hydrophobic residue is followed by a prolyl residue, the two may be released as an intact Xaa-Pro dipeptide.</text>
        <dbReference type="EC" id="3.4.11.2"/>
    </reaction>
</comment>
<evidence type="ECO:0000256" key="6">
    <source>
        <dbReference type="ARBA" id="ARBA00022438"/>
    </source>
</evidence>
<sequence>MAGNLTQDEARERGRLLSVESYEVHVDLTGGPDTFRSTTVVRFTWNTEPGPGTATFAELADADVHEAVLNGVPLPAGSVRDGRIALTGLAAVNELRVVADCRYSRTGEGLHRFTDPADDRTYLYSQFATADAQRVFACFDQPDLKARLELTVTAPDGWEVLSNSAVDEPVPGPSGTVWHFPPTEPLPTYALALVAGPYHVAHDEYRAEDGRVVPLRALCRASLAEHLDADVVFDITKRGFGFLQGLFATPYPFTKYDQIFAPEFNVGAMENAACVTVNEKYVFRSRPTALLRERRAETLLHELAHMWFGDLVTMRWWDDLWLNESFATYAGVLAQSEVTEWTGAWATFAALRKAEAYRQDQLPSTHPIAADIPDIAATEVNFDGITYLKGASVLKQLVAYVGRDNFEAAIRTYIRRHAWGSTTLADLLRALEETSGRDLAAWSQEWLETSGVNTLHAEYETDADGRITRCTVVQAAPESSPVLRSHRMAIGLYDRGPDGITRRHRVETDVTGARTDVPALVGERLPELLLLNDDDLTYAKVRLDERSLRTVLGGIGEIRDPLAAAQVWTIAWNMTRDALLPARDYVALVVSGLGSVTDATLAQTLLDQARKAVHDYADPAWRDTGLEILAEAAHGLLRTAEPGSELQLVYAQAFLQAAASPAHLRVLRDILDGNAGFPGLEADADLRWALLRRLVARGAAGPDDIDTELRGDRSAAGVRNAVVCRAALPTPEAKEAAWQRMLAADLPNSLLRANLEGFTEPDHRDLLEPFADRYFAEVRRMWAERPGGNAQRFAREAFPAGAVSERTLASADAAASADGVPAALRRLLVEGRDEVARAVRARRCDARSSTTTLV</sequence>
<dbReference type="SUPFAM" id="SSF55486">
    <property type="entry name" value="Metalloproteases ('zincins'), catalytic domain"/>
    <property type="match status" value="1"/>
</dbReference>
<evidence type="ECO:0000256" key="11">
    <source>
        <dbReference type="ARBA" id="ARBA00023049"/>
    </source>
</evidence>
<accession>A0ABQ2YRU6</accession>
<organism evidence="16 17">
    <name type="scientific">Streptomyces hiroshimensis</name>
    <dbReference type="NCBI Taxonomy" id="66424"/>
    <lineage>
        <taxon>Bacteria</taxon>
        <taxon>Bacillati</taxon>
        <taxon>Actinomycetota</taxon>
        <taxon>Actinomycetes</taxon>
        <taxon>Kitasatosporales</taxon>
        <taxon>Streptomycetaceae</taxon>
        <taxon>Streptomyces</taxon>
    </lineage>
</organism>
<dbReference type="Gene3D" id="2.60.40.1730">
    <property type="entry name" value="tricorn interacting facor f3 domain"/>
    <property type="match status" value="1"/>
</dbReference>
<protein>
    <recommendedName>
        <fullName evidence="5 12">Aminopeptidase N</fullName>
        <ecNumber evidence="4 12">3.4.11.2</ecNumber>
    </recommendedName>
</protein>
<dbReference type="InterPro" id="IPR001930">
    <property type="entry name" value="Peptidase_M1"/>
</dbReference>
<dbReference type="Gene3D" id="1.10.390.10">
    <property type="entry name" value="Neutral Protease Domain 2"/>
    <property type="match status" value="1"/>
</dbReference>
<dbReference type="InterPro" id="IPR012778">
    <property type="entry name" value="Pept_M1_aminopeptidase"/>
</dbReference>
<evidence type="ECO:0000256" key="3">
    <source>
        <dbReference type="ARBA" id="ARBA00010136"/>
    </source>
</evidence>
<evidence type="ECO:0000259" key="13">
    <source>
        <dbReference type="Pfam" id="PF01433"/>
    </source>
</evidence>
<evidence type="ECO:0000256" key="10">
    <source>
        <dbReference type="ARBA" id="ARBA00022833"/>
    </source>
</evidence>
<evidence type="ECO:0000256" key="7">
    <source>
        <dbReference type="ARBA" id="ARBA00022670"/>
    </source>
</evidence>
<dbReference type="EMBL" id="BMUT01000009">
    <property type="protein sequence ID" value="GGX91946.1"/>
    <property type="molecule type" value="Genomic_DNA"/>
</dbReference>
<feature type="domain" description="ERAP1-like C-terminal" evidence="14">
    <location>
        <begin position="529"/>
        <end position="837"/>
    </location>
</feature>